<evidence type="ECO:0000256" key="2">
    <source>
        <dbReference type="SAM" id="SignalP"/>
    </source>
</evidence>
<feature type="domain" description="Pilus formation protein N-terminal" evidence="3">
    <location>
        <begin position="29"/>
        <end position="96"/>
    </location>
</feature>
<reference evidence="4 5" key="1">
    <citation type="submission" date="2015-08" db="EMBL/GenBank/DDBJ databases">
        <title>Investigation of the bacterial diversity of lava forest soil.</title>
        <authorList>
            <person name="Lee J.S."/>
        </authorList>
    </citation>
    <scope>NUCLEOTIDE SEQUENCE [LARGE SCALE GENOMIC DNA]</scope>
    <source>
        <strain evidence="4 5">GJW-30</strain>
    </source>
</reference>
<dbReference type="OrthoDB" id="9815749at2"/>
<name>A0A0S3PPE3_9BRAD</name>
<dbReference type="AlphaFoldDB" id="A0A0S3PPE3"/>
<dbReference type="Proteomes" id="UP000236884">
    <property type="component" value="Chromosome"/>
</dbReference>
<evidence type="ECO:0000313" key="5">
    <source>
        <dbReference type="Proteomes" id="UP000236884"/>
    </source>
</evidence>
<keyword evidence="2" id="KW-0732">Signal</keyword>
<dbReference type="EMBL" id="AP014946">
    <property type="protein sequence ID" value="BAT57816.1"/>
    <property type="molecule type" value="Genomic_DNA"/>
</dbReference>
<organism evidence="4 5">
    <name type="scientific">Variibacter gotjawalensis</name>
    <dbReference type="NCBI Taxonomy" id="1333996"/>
    <lineage>
        <taxon>Bacteria</taxon>
        <taxon>Pseudomonadati</taxon>
        <taxon>Pseudomonadota</taxon>
        <taxon>Alphaproteobacteria</taxon>
        <taxon>Hyphomicrobiales</taxon>
        <taxon>Nitrobacteraceae</taxon>
        <taxon>Variibacter</taxon>
    </lineage>
</organism>
<dbReference type="KEGG" id="vgo:GJW-30_1_00326"/>
<feature type="signal peptide" evidence="2">
    <location>
        <begin position="1"/>
        <end position="24"/>
    </location>
</feature>
<proteinExistence type="predicted"/>
<feature type="compositionally biased region" description="Polar residues" evidence="1">
    <location>
        <begin position="151"/>
        <end position="166"/>
    </location>
</feature>
<keyword evidence="5" id="KW-1185">Reference proteome</keyword>
<gene>
    <name evidence="4" type="ORF">GJW-30_1_00326</name>
</gene>
<protein>
    <recommendedName>
        <fullName evidence="3">Pilus formation protein N-terminal domain-containing protein</fullName>
    </recommendedName>
</protein>
<evidence type="ECO:0000313" key="4">
    <source>
        <dbReference type="EMBL" id="BAT57816.1"/>
    </source>
</evidence>
<accession>A0A0S3PPE3</accession>
<dbReference type="Pfam" id="PF13629">
    <property type="entry name" value="T2SS-T3SS_pil_N"/>
    <property type="match status" value="1"/>
</dbReference>
<feature type="chain" id="PRO_5006615546" description="Pilus formation protein N-terminal domain-containing protein" evidence="2">
    <location>
        <begin position="25"/>
        <end position="182"/>
    </location>
</feature>
<evidence type="ECO:0000259" key="3">
    <source>
        <dbReference type="Pfam" id="PF13629"/>
    </source>
</evidence>
<feature type="region of interest" description="Disordered" evidence="1">
    <location>
        <begin position="137"/>
        <end position="182"/>
    </location>
</feature>
<dbReference type="InterPro" id="IPR032789">
    <property type="entry name" value="T2SS-T3SS_pil_N"/>
</dbReference>
<dbReference type="RefSeq" id="WP_096350869.1">
    <property type="nucleotide sequence ID" value="NZ_JAASRT010000001.1"/>
</dbReference>
<evidence type="ECO:0000256" key="1">
    <source>
        <dbReference type="SAM" id="MobiDB-lite"/>
    </source>
</evidence>
<sequence>MTRLLAKTLLVLTIAVGASGIAAAEVREVIPIKVDEATLVRLPDRVATIIVGNPIVADATMQPGGFLVMTGKSYGETNLVALDRKGQILLERTINVITQPGAVTVFKGVNKESYSCSPTCEPRLTMGDDGGFFGRTSGQSGARASRAESATAISGSMTTGRTNESVGSGGMNINIQMGGGVP</sequence>